<evidence type="ECO:0000256" key="1">
    <source>
        <dbReference type="SAM" id="Phobius"/>
    </source>
</evidence>
<sequence length="396" mass="44466">MIRKPFIIQLVFSALIGYFAWGGSEMWLALAPCFVVVWAFSRNKIHAYFCALSYYLAASHGLIKGAGVFFGSPGKEEVSIVSGIAIWVLPNIILALPWALLWGKKYYYLRVSLIILSVSIPPIGLFGWANPITAAGVIFPGLGWPGLIATFILLILLCYMFQASKSLNISIGFLLILSVFCRINYKEQSHISGIVGINTKLCWIKSSEDEYEHNKLLIETVDEVLAAHKALKLILLPELVIGTWNNANKHLWEKINRKCKDLGITVFLGGRINLNQREYISGMIAIGKEEGAILFDRVPVPISMWRPWAKGKSTAISYWSHPGVYSIQGKRVASIICYEQLLIWPILHSMVYNPEILLASSNTWWAKNTNIPSIQQQVTKAWAKLFNIQLVRAVNK</sequence>
<organism evidence="3 4">
    <name type="scientific">Candidatus Jidaibacter acanthamoebae</name>
    <dbReference type="NCBI Taxonomy" id="86105"/>
    <lineage>
        <taxon>Bacteria</taxon>
        <taxon>Pseudomonadati</taxon>
        <taxon>Pseudomonadota</taxon>
        <taxon>Alphaproteobacteria</taxon>
        <taxon>Rickettsiales</taxon>
        <taxon>Candidatus Midichloriaceae</taxon>
        <taxon>Candidatus Jidaibacter</taxon>
    </lineage>
</organism>
<dbReference type="AlphaFoldDB" id="A0A0C1MZ34"/>
<dbReference type="SUPFAM" id="SSF56317">
    <property type="entry name" value="Carbon-nitrogen hydrolase"/>
    <property type="match status" value="1"/>
</dbReference>
<evidence type="ECO:0000313" key="4">
    <source>
        <dbReference type="Proteomes" id="UP000031258"/>
    </source>
</evidence>
<evidence type="ECO:0000259" key="2">
    <source>
        <dbReference type="Pfam" id="PF00795"/>
    </source>
</evidence>
<dbReference type="OrthoDB" id="8206526at2"/>
<dbReference type="InterPro" id="IPR003010">
    <property type="entry name" value="C-N_Hydrolase"/>
</dbReference>
<proteinExistence type="predicted"/>
<feature type="transmembrane region" description="Helical" evidence="1">
    <location>
        <begin position="107"/>
        <end position="129"/>
    </location>
</feature>
<dbReference type="RefSeq" id="WP_039456285.1">
    <property type="nucleotide sequence ID" value="NZ_JSWE01000096.1"/>
</dbReference>
<accession>A0A0C1MZ34</accession>
<name>A0A0C1MZ34_9RICK</name>
<keyword evidence="1" id="KW-0472">Membrane</keyword>
<comment type="caution">
    <text evidence="3">The sequence shown here is derived from an EMBL/GenBank/DDBJ whole genome shotgun (WGS) entry which is preliminary data.</text>
</comment>
<keyword evidence="1" id="KW-0812">Transmembrane</keyword>
<dbReference type="Gene3D" id="3.60.110.10">
    <property type="entry name" value="Carbon-nitrogen hydrolase"/>
    <property type="match status" value="1"/>
</dbReference>
<feature type="transmembrane region" description="Helical" evidence="1">
    <location>
        <begin position="167"/>
        <end position="185"/>
    </location>
</feature>
<dbReference type="Pfam" id="PF00795">
    <property type="entry name" value="CN_hydrolase"/>
    <property type="match status" value="1"/>
</dbReference>
<protein>
    <recommendedName>
        <fullName evidence="2">CN hydrolase domain-containing protein</fullName>
    </recommendedName>
</protein>
<keyword evidence="1" id="KW-1133">Transmembrane helix</keyword>
<evidence type="ECO:0000313" key="3">
    <source>
        <dbReference type="EMBL" id="KIE05261.1"/>
    </source>
</evidence>
<dbReference type="EMBL" id="JSWE01000096">
    <property type="protein sequence ID" value="KIE05261.1"/>
    <property type="molecule type" value="Genomic_DNA"/>
</dbReference>
<dbReference type="InterPro" id="IPR036526">
    <property type="entry name" value="C-N_Hydrolase_sf"/>
</dbReference>
<reference evidence="3 4" key="1">
    <citation type="submission" date="2014-11" db="EMBL/GenBank/DDBJ databases">
        <title>A Rickettsiales Symbiont of Amoebae With Ancient Features.</title>
        <authorList>
            <person name="Schulz F."/>
            <person name="Martijn J."/>
            <person name="Wascher F."/>
            <person name="Kostanjsek R."/>
            <person name="Ettema T.J."/>
            <person name="Horn M."/>
        </authorList>
    </citation>
    <scope>NUCLEOTIDE SEQUENCE [LARGE SCALE GENOMIC DNA]</scope>
    <source>
        <strain evidence="3 4">UWC36</strain>
    </source>
</reference>
<feature type="domain" description="CN hydrolase" evidence="2">
    <location>
        <begin position="282"/>
        <end position="383"/>
    </location>
</feature>
<feature type="transmembrane region" description="Helical" evidence="1">
    <location>
        <begin position="6"/>
        <end position="39"/>
    </location>
</feature>
<dbReference type="Proteomes" id="UP000031258">
    <property type="component" value="Unassembled WGS sequence"/>
</dbReference>
<feature type="transmembrane region" description="Helical" evidence="1">
    <location>
        <begin position="141"/>
        <end position="160"/>
    </location>
</feature>
<feature type="transmembrane region" description="Helical" evidence="1">
    <location>
        <begin position="51"/>
        <end position="72"/>
    </location>
</feature>
<dbReference type="STRING" id="86105.NF27_DT00350"/>
<feature type="transmembrane region" description="Helical" evidence="1">
    <location>
        <begin position="78"/>
        <end position="100"/>
    </location>
</feature>
<gene>
    <name evidence="3" type="ORF">NF27_DT00350</name>
</gene>
<keyword evidence="4" id="KW-1185">Reference proteome</keyword>